<dbReference type="AlphaFoldDB" id="A0A0P6WP66"/>
<protein>
    <submittedName>
        <fullName evidence="2">Uncharacterized protein</fullName>
    </submittedName>
</protein>
<feature type="transmembrane region" description="Helical" evidence="1">
    <location>
        <begin position="68"/>
        <end position="89"/>
    </location>
</feature>
<name>A0A0P6WP66_9BACI</name>
<evidence type="ECO:0000313" key="3">
    <source>
        <dbReference type="Proteomes" id="UP000050398"/>
    </source>
</evidence>
<evidence type="ECO:0000313" key="2">
    <source>
        <dbReference type="EMBL" id="KPL59293.1"/>
    </source>
</evidence>
<accession>A0A0P6WP66</accession>
<sequence>MIKSKLKVIFLSIVLVLLLTPILFPLESYLQTVGTYTLVGGILMIVVGIPVTFLAGVVTRKMKQYAHIVNFIIHILPSLLVSIYMFGLASPLFSMPYAGVPIFASTIFYVVDEIIYQKINLRGRFIKGIFLLPAAVYLLYIGPSLYTGFLTRQTSTQINEKGSPEVSLTFDGEEIPIKSSYCWTSDGEGCVYGTEHFPLPEEKVNNVKEITMTSPATLDFSFENSEGEPTIYAYYHDGKDFKEIEEAGNKINIPNDIPEQAIKFVVKWDNNEMVKFFVGVRTGILTNGRTF</sequence>
<feature type="transmembrane region" description="Helical" evidence="1">
    <location>
        <begin position="128"/>
        <end position="149"/>
    </location>
</feature>
<keyword evidence="1" id="KW-1133">Transmembrane helix</keyword>
<keyword evidence="1" id="KW-0472">Membrane</keyword>
<organism evidence="2 3">
    <name type="scientific">Rossellomorea vietnamensis</name>
    <dbReference type="NCBI Taxonomy" id="218284"/>
    <lineage>
        <taxon>Bacteria</taxon>
        <taxon>Bacillati</taxon>
        <taxon>Bacillota</taxon>
        <taxon>Bacilli</taxon>
        <taxon>Bacillales</taxon>
        <taxon>Bacillaceae</taxon>
        <taxon>Rossellomorea</taxon>
    </lineage>
</organism>
<dbReference type="RefSeq" id="WP_060672789.1">
    <property type="nucleotide sequence ID" value="NZ_LIXZ01000008.1"/>
</dbReference>
<reference evidence="2 3" key="1">
    <citation type="submission" date="2015-08" db="EMBL/GenBank/DDBJ databases">
        <title>Draft Genome Sequence of Bacillus vietnamensis UCD-SED5.</title>
        <authorList>
            <person name="Lee R.D."/>
            <person name="Jospin G."/>
            <person name="Lang J.M."/>
            <person name="Coil D.A."/>
            <person name="Eisen J.A."/>
        </authorList>
    </citation>
    <scope>NUCLEOTIDE SEQUENCE [LARGE SCALE GENOMIC DNA]</scope>
    <source>
        <strain evidence="2 3">UCD-SED5</strain>
    </source>
</reference>
<dbReference type="OrthoDB" id="2856139at2"/>
<comment type="caution">
    <text evidence="2">The sequence shown here is derived from an EMBL/GenBank/DDBJ whole genome shotgun (WGS) entry which is preliminary data.</text>
</comment>
<proteinExistence type="predicted"/>
<dbReference type="EMBL" id="LIXZ01000008">
    <property type="protein sequence ID" value="KPL59293.1"/>
    <property type="molecule type" value="Genomic_DNA"/>
</dbReference>
<dbReference type="PATRIC" id="fig|218284.4.peg.4168"/>
<dbReference type="Proteomes" id="UP000050398">
    <property type="component" value="Unassembled WGS sequence"/>
</dbReference>
<feature type="transmembrane region" description="Helical" evidence="1">
    <location>
        <begin position="95"/>
        <end position="116"/>
    </location>
</feature>
<keyword evidence="1" id="KW-0812">Transmembrane</keyword>
<gene>
    <name evidence="2" type="ORF">AM506_12295</name>
</gene>
<evidence type="ECO:0000256" key="1">
    <source>
        <dbReference type="SAM" id="Phobius"/>
    </source>
</evidence>
<feature type="transmembrane region" description="Helical" evidence="1">
    <location>
        <begin position="35"/>
        <end position="56"/>
    </location>
</feature>